<reference evidence="2 3" key="1">
    <citation type="submission" date="2015-09" db="EMBL/GenBank/DDBJ databases">
        <title>Heavy metals and arsenic resistance mechanisms in polyextremophilic archaea of the family Ferroplasmaceae.</title>
        <authorList>
            <person name="Bulaev A.G."/>
            <person name="Kanygina A.V."/>
        </authorList>
    </citation>
    <scope>NUCLEOTIDE SEQUENCE [LARGE SCALE GENOMIC DNA]</scope>
    <source>
        <strain evidence="2 3">BH2</strain>
    </source>
</reference>
<dbReference type="InterPro" id="IPR052513">
    <property type="entry name" value="Thioester_dehydratase-like"/>
</dbReference>
<dbReference type="SUPFAM" id="SSF50249">
    <property type="entry name" value="Nucleic acid-binding proteins"/>
    <property type="match status" value="1"/>
</dbReference>
<dbReference type="Proteomes" id="UP000050301">
    <property type="component" value="Unassembled WGS sequence"/>
</dbReference>
<dbReference type="InterPro" id="IPR012340">
    <property type="entry name" value="NA-bd_OB-fold"/>
</dbReference>
<dbReference type="PANTHER" id="PTHR34075:SF5">
    <property type="entry name" value="BLR3430 PROTEIN"/>
    <property type="match status" value="1"/>
</dbReference>
<dbReference type="Pfam" id="PF12172">
    <property type="entry name" value="zf-ChsH2"/>
    <property type="match status" value="1"/>
</dbReference>
<evidence type="ECO:0000259" key="1">
    <source>
        <dbReference type="Pfam" id="PF12172"/>
    </source>
</evidence>
<dbReference type="Gene3D" id="2.20.20.30">
    <property type="entry name" value="reverse gyrase domain"/>
    <property type="match status" value="1"/>
</dbReference>
<proteinExistence type="predicted"/>
<feature type="domain" description="ChsH2 rubredoxin-like zinc ribbon" evidence="1">
    <location>
        <begin position="20"/>
        <end position="47"/>
    </location>
</feature>
<sequence>MNEMEIYSIYKDYFANSMLPYIKCKNCDYSFYYPRNRCPQCGSDKIEIKKSSGTGEIYSYTVFNNSIWAIVSFPEGFRLYMNIDSAGEPDVGKKIKIKFIDGRPYGSC</sequence>
<dbReference type="PANTHER" id="PTHR34075">
    <property type="entry name" value="BLR3430 PROTEIN"/>
    <property type="match status" value="1"/>
</dbReference>
<dbReference type="InterPro" id="IPR022002">
    <property type="entry name" value="ChsH2_Znr"/>
</dbReference>
<comment type="caution">
    <text evidence="2">The sequence shown here is derived from an EMBL/GenBank/DDBJ whole genome shotgun (WGS) entry which is preliminary data.</text>
</comment>
<gene>
    <name evidence="2" type="ORF">AOG55_04230</name>
</gene>
<dbReference type="AlphaFoldDB" id="A0A0Q0VR89"/>
<keyword evidence="3" id="KW-1185">Reference proteome</keyword>
<accession>A0A0Q0VR89</accession>
<evidence type="ECO:0000313" key="3">
    <source>
        <dbReference type="Proteomes" id="UP000050301"/>
    </source>
</evidence>
<dbReference type="InParanoid" id="A0A0Q0VR89"/>
<organism evidence="2 3">
    <name type="scientific">Acidiplasma cupricumulans</name>
    <dbReference type="NCBI Taxonomy" id="312540"/>
    <lineage>
        <taxon>Archaea</taxon>
        <taxon>Methanobacteriati</taxon>
        <taxon>Thermoplasmatota</taxon>
        <taxon>Thermoplasmata</taxon>
        <taxon>Thermoplasmatales</taxon>
        <taxon>Ferroplasmaceae</taxon>
        <taxon>Acidiplasma</taxon>
    </lineage>
</organism>
<protein>
    <recommendedName>
        <fullName evidence="1">ChsH2 rubredoxin-like zinc ribbon domain-containing protein</fullName>
    </recommendedName>
</protein>
<dbReference type="RefSeq" id="WP_054964467.1">
    <property type="nucleotide sequence ID" value="NZ_LKBH01000032.1"/>
</dbReference>
<dbReference type="EMBL" id="LKBH01000032">
    <property type="protein sequence ID" value="KQB36402.1"/>
    <property type="molecule type" value="Genomic_DNA"/>
</dbReference>
<name>A0A0Q0VR89_9ARCH</name>
<evidence type="ECO:0000313" key="2">
    <source>
        <dbReference type="EMBL" id="KQB36402.1"/>
    </source>
</evidence>